<dbReference type="GO" id="GO:0004737">
    <property type="term" value="F:pyruvate decarboxylase activity"/>
    <property type="evidence" value="ECO:0007669"/>
    <property type="project" value="TreeGrafter"/>
</dbReference>
<comment type="cofactor">
    <cofactor evidence="1">
        <name>thiamine diphosphate</name>
        <dbReference type="ChEBI" id="CHEBI:58937"/>
    </cofactor>
</comment>
<evidence type="ECO:0000313" key="11">
    <source>
        <dbReference type="EMBL" id="KAA8896596.1"/>
    </source>
</evidence>
<evidence type="ECO:0000256" key="6">
    <source>
        <dbReference type="ARBA" id="ARBA00023052"/>
    </source>
</evidence>
<dbReference type="CDD" id="cd07038">
    <property type="entry name" value="TPP_PYR_PDC_IPDC_like"/>
    <property type="match status" value="1"/>
</dbReference>
<dbReference type="FunFam" id="3.40.50.970:FF:000024">
    <property type="entry name" value="Pyruvate decarboxylase isozyme"/>
    <property type="match status" value="1"/>
</dbReference>
<dbReference type="OMA" id="AQEISVM"/>
<dbReference type="GO" id="GO:0005634">
    <property type="term" value="C:nucleus"/>
    <property type="evidence" value="ECO:0007669"/>
    <property type="project" value="TreeGrafter"/>
</dbReference>
<evidence type="ECO:0000256" key="2">
    <source>
        <dbReference type="ARBA" id="ARBA00007812"/>
    </source>
</evidence>
<dbReference type="InterPro" id="IPR011766">
    <property type="entry name" value="TPP_enzyme_TPP-bd"/>
</dbReference>
<gene>
    <name evidence="11" type="ORF">DIURU_005608</name>
</gene>
<keyword evidence="7" id="KW-0456">Lyase</keyword>
<keyword evidence="6" id="KW-0786">Thiamine pyrophosphate</keyword>
<keyword evidence="4" id="KW-0210">Decarboxylase</keyword>
<feature type="domain" description="Thiamine pyrophosphate enzyme N-terminal TPP-binding" evidence="10">
    <location>
        <begin position="43"/>
        <end position="149"/>
    </location>
</feature>
<dbReference type="InterPro" id="IPR047214">
    <property type="entry name" value="TPP_PDC_IPDC"/>
</dbReference>
<keyword evidence="5 8" id="KW-0460">Magnesium</keyword>
<dbReference type="InterPro" id="IPR029061">
    <property type="entry name" value="THDP-binding"/>
</dbReference>
<comment type="caution">
    <text evidence="11">The sequence shown here is derived from an EMBL/GenBank/DDBJ whole genome shotgun (WGS) entry which is preliminary data.</text>
</comment>
<feature type="domain" description="Thiamine pyrophosphate enzyme TPP-binding" evidence="9">
    <location>
        <begin position="464"/>
        <end position="546"/>
    </location>
</feature>
<feature type="binding site" evidence="8">
    <location>
        <position position="539"/>
    </location>
    <ligand>
        <name>Mg(2+)</name>
        <dbReference type="ChEBI" id="CHEBI:18420"/>
    </ligand>
</feature>
<dbReference type="CDD" id="cd02005">
    <property type="entry name" value="TPP_PDC_IPDC"/>
    <property type="match status" value="1"/>
</dbReference>
<dbReference type="PIRSF" id="PIRSF036565">
    <property type="entry name" value="Pyruvt_ip_decrb"/>
    <property type="match status" value="1"/>
</dbReference>
<comment type="similarity">
    <text evidence="2">Belongs to the TPP enzyme family.</text>
</comment>
<comment type="cofactor">
    <cofactor evidence="8">
        <name>Mg(2+)</name>
        <dbReference type="ChEBI" id="CHEBI:18420"/>
    </cofactor>
    <text evidence="8">Binds 1 Mg(2+) per subunit.</text>
</comment>
<evidence type="ECO:0000256" key="1">
    <source>
        <dbReference type="ARBA" id="ARBA00001964"/>
    </source>
</evidence>
<proteinExistence type="inferred from homology"/>
<evidence type="ECO:0000313" key="12">
    <source>
        <dbReference type="Proteomes" id="UP000449547"/>
    </source>
</evidence>
<name>A0A642UC50_DIURU</name>
<evidence type="ECO:0000256" key="8">
    <source>
        <dbReference type="PIRSR" id="PIRSR036565-2"/>
    </source>
</evidence>
<evidence type="ECO:0000256" key="4">
    <source>
        <dbReference type="ARBA" id="ARBA00022793"/>
    </source>
</evidence>
<accession>A0A642UC50</accession>
<dbReference type="InterPro" id="IPR029035">
    <property type="entry name" value="DHS-like_NAD/FAD-binding_dom"/>
</dbReference>
<evidence type="ECO:0000259" key="9">
    <source>
        <dbReference type="Pfam" id="PF02775"/>
    </source>
</evidence>
<evidence type="ECO:0008006" key="13">
    <source>
        <dbReference type="Google" id="ProtNLM"/>
    </source>
</evidence>
<sequence>MAPSIAPPAPPASTFDLSEASSSPNNIPLGQYLFLRIAQANPKLRTVFGIPGDFNLNLLEHLYSKPVAEDAGLRIANLCNELNAAYTADGYARAIDGLAVLITTFGVGELSACNGVAGSFTEYSPVLHIVGTTSTRQQSLQDDQPIINHHHLLQNKDPLKQPDHDVYRKMADHICVVNEKLAISDVNSGDIYGKIDKVLRTILQQRRPGYLFVPSDIPDMMVDARMLDRPFIVDDEPAMPVMDDVVSVILRKLYAAKSPAVLSDALTARFGHTATVQAFVDKLPANLRLFSTNLARNIDETKDNFVGCYYGVGSPSPQINWELEHNTDFLLHLGIFNAETNTAGYSMDFSNIQDKVIIHPDYLVLDGWTHSLIKGGRRLFTMGQLLARLAERVETNKFTGIETKEWYKHNPQKLHKPDAETDNQYVSQSKLVDAVTECLSPNDILVVETCSFQFAMPDVKLPTGVKYITQAVWGSIGYALPATLGVTFAVNDMGLTDRRIWLLEGDGSAQMTVQELSTYLRYHDILKVNPTIFVINNSGYTVERLINGPTRSYNDIQSTWQWSKLLQVFGDVDKKYHHSSKVNNVAEFDQWFANEEYDGKLNVVDVTAGKMDVSDRFLSLFLKK</sequence>
<dbReference type="Pfam" id="PF02776">
    <property type="entry name" value="TPP_enzyme_N"/>
    <property type="match status" value="1"/>
</dbReference>
<dbReference type="SUPFAM" id="SSF52467">
    <property type="entry name" value="DHS-like NAD/FAD-binding domain"/>
    <property type="match status" value="1"/>
</dbReference>
<dbReference type="GO" id="GO:0046872">
    <property type="term" value="F:metal ion binding"/>
    <property type="evidence" value="ECO:0007669"/>
    <property type="project" value="UniProtKB-KW"/>
</dbReference>
<organism evidence="11 12">
    <name type="scientific">Diutina rugosa</name>
    <name type="common">Yeast</name>
    <name type="synonym">Candida rugosa</name>
    <dbReference type="NCBI Taxonomy" id="5481"/>
    <lineage>
        <taxon>Eukaryota</taxon>
        <taxon>Fungi</taxon>
        <taxon>Dikarya</taxon>
        <taxon>Ascomycota</taxon>
        <taxon>Saccharomycotina</taxon>
        <taxon>Pichiomycetes</taxon>
        <taxon>Debaryomycetaceae</taxon>
        <taxon>Diutina</taxon>
    </lineage>
</organism>
<keyword evidence="3 8" id="KW-0479">Metal-binding</keyword>
<dbReference type="InterPro" id="IPR047213">
    <property type="entry name" value="TPP_PYR_PDC_IPDC-like"/>
</dbReference>
<dbReference type="GO" id="GO:0000949">
    <property type="term" value="P:aromatic amino acid family catabolic process to alcohol via Ehrlich pathway"/>
    <property type="evidence" value="ECO:0007669"/>
    <property type="project" value="TreeGrafter"/>
</dbReference>
<dbReference type="GO" id="GO:0030976">
    <property type="term" value="F:thiamine pyrophosphate binding"/>
    <property type="evidence" value="ECO:0007669"/>
    <property type="project" value="InterPro"/>
</dbReference>
<dbReference type="PANTHER" id="PTHR43452">
    <property type="entry name" value="PYRUVATE DECARBOXYLASE"/>
    <property type="match status" value="1"/>
</dbReference>
<protein>
    <recommendedName>
        <fullName evidence="13">Pyruvate decarboxylase</fullName>
    </recommendedName>
</protein>
<evidence type="ECO:0000256" key="5">
    <source>
        <dbReference type="ARBA" id="ARBA00022842"/>
    </source>
</evidence>
<dbReference type="Pfam" id="PF02775">
    <property type="entry name" value="TPP_enzyme_C"/>
    <property type="match status" value="1"/>
</dbReference>
<dbReference type="GO" id="GO:0005829">
    <property type="term" value="C:cytosol"/>
    <property type="evidence" value="ECO:0007669"/>
    <property type="project" value="TreeGrafter"/>
</dbReference>
<evidence type="ECO:0000256" key="7">
    <source>
        <dbReference type="ARBA" id="ARBA00023239"/>
    </source>
</evidence>
<dbReference type="AlphaFoldDB" id="A0A642UC50"/>
<dbReference type="SUPFAM" id="SSF52518">
    <property type="entry name" value="Thiamin diphosphate-binding fold (THDP-binding)"/>
    <property type="match status" value="2"/>
</dbReference>
<dbReference type="PANTHER" id="PTHR43452:SF3">
    <property type="entry name" value="TRANSAMINATED AMINO ACID DECARBOXYLASE"/>
    <property type="match status" value="1"/>
</dbReference>
<evidence type="ECO:0000256" key="3">
    <source>
        <dbReference type="ARBA" id="ARBA00022723"/>
    </source>
</evidence>
<dbReference type="RefSeq" id="XP_034009456.1">
    <property type="nucleotide sequence ID" value="XM_034158609.1"/>
</dbReference>
<feature type="binding site" evidence="8">
    <location>
        <position position="506"/>
    </location>
    <ligand>
        <name>Mg(2+)</name>
        <dbReference type="ChEBI" id="CHEBI:18420"/>
    </ligand>
</feature>
<dbReference type="Gene3D" id="3.40.50.970">
    <property type="match status" value="2"/>
</dbReference>
<dbReference type="EMBL" id="SWFT01000163">
    <property type="protein sequence ID" value="KAA8896596.1"/>
    <property type="molecule type" value="Genomic_DNA"/>
</dbReference>
<dbReference type="InterPro" id="IPR012001">
    <property type="entry name" value="Thiamin_PyroP_enz_TPP-bd_dom"/>
</dbReference>
<feature type="binding site" evidence="8">
    <location>
        <position position="537"/>
    </location>
    <ligand>
        <name>Mg(2+)</name>
        <dbReference type="ChEBI" id="CHEBI:18420"/>
    </ligand>
</feature>
<dbReference type="OrthoDB" id="308383at2759"/>
<dbReference type="VEuPathDB" id="FungiDB:DIURU_005608"/>
<dbReference type="Proteomes" id="UP000449547">
    <property type="component" value="Unassembled WGS sequence"/>
</dbReference>
<dbReference type="Gene3D" id="3.40.50.1220">
    <property type="entry name" value="TPP-binding domain"/>
    <property type="match status" value="1"/>
</dbReference>
<keyword evidence="12" id="KW-1185">Reference proteome</keyword>
<reference evidence="11 12" key="1">
    <citation type="submission" date="2019-07" db="EMBL/GenBank/DDBJ databases">
        <title>Genome assembly of two rare yeast pathogens: Diutina rugosa and Trichomonascus ciferrii.</title>
        <authorList>
            <person name="Mixao V."/>
            <person name="Saus E."/>
            <person name="Hansen A."/>
            <person name="Lass-Flor C."/>
            <person name="Gabaldon T."/>
        </authorList>
    </citation>
    <scope>NUCLEOTIDE SEQUENCE [LARGE SCALE GENOMIC DNA]</scope>
    <source>
        <strain evidence="11 12">CBS 613</strain>
    </source>
</reference>
<dbReference type="InterPro" id="IPR012110">
    <property type="entry name" value="PDC/IPDC-like"/>
</dbReference>
<dbReference type="GeneID" id="54784259"/>
<evidence type="ECO:0000259" key="10">
    <source>
        <dbReference type="Pfam" id="PF02776"/>
    </source>
</evidence>